<dbReference type="Proteomes" id="UP000324800">
    <property type="component" value="Unassembled WGS sequence"/>
</dbReference>
<organism evidence="1 2">
    <name type="scientific">Streblomastix strix</name>
    <dbReference type="NCBI Taxonomy" id="222440"/>
    <lineage>
        <taxon>Eukaryota</taxon>
        <taxon>Metamonada</taxon>
        <taxon>Preaxostyla</taxon>
        <taxon>Oxymonadida</taxon>
        <taxon>Streblomastigidae</taxon>
        <taxon>Streblomastix</taxon>
    </lineage>
</organism>
<accession>A0A5J4WDY8</accession>
<gene>
    <name evidence="1" type="ORF">EZS28_011922</name>
</gene>
<comment type="caution">
    <text evidence="1">The sequence shown here is derived from an EMBL/GenBank/DDBJ whole genome shotgun (WGS) entry which is preliminary data.</text>
</comment>
<evidence type="ECO:0000313" key="2">
    <source>
        <dbReference type="Proteomes" id="UP000324800"/>
    </source>
</evidence>
<dbReference type="EMBL" id="SNRW01002504">
    <property type="protein sequence ID" value="KAA6392549.1"/>
    <property type="molecule type" value="Genomic_DNA"/>
</dbReference>
<evidence type="ECO:0000313" key="1">
    <source>
        <dbReference type="EMBL" id="KAA6392549.1"/>
    </source>
</evidence>
<sequence>MAPGIYSKLKKLVQVVGNGVNWMNDKIVLLKMPITNVLLSSLGPAGSMAAKGIIVGSSVVDALFGPYKQQSKQQFKQDLKIFIQDYLIKKKVSIDIISKRLQLLGDIIQ</sequence>
<protein>
    <submittedName>
        <fullName evidence="1">Uncharacterized protein</fullName>
    </submittedName>
</protein>
<dbReference type="AlphaFoldDB" id="A0A5J4WDY8"/>
<reference evidence="1 2" key="1">
    <citation type="submission" date="2019-03" db="EMBL/GenBank/DDBJ databases">
        <title>Single cell metagenomics reveals metabolic interactions within the superorganism composed of flagellate Streblomastix strix and complex community of Bacteroidetes bacteria on its surface.</title>
        <authorList>
            <person name="Treitli S.C."/>
            <person name="Kolisko M."/>
            <person name="Husnik F."/>
            <person name="Keeling P."/>
            <person name="Hampl V."/>
        </authorList>
    </citation>
    <scope>NUCLEOTIDE SEQUENCE [LARGE SCALE GENOMIC DNA]</scope>
    <source>
        <strain evidence="1">ST1C</strain>
    </source>
</reference>
<name>A0A5J4WDY8_9EUKA</name>
<proteinExistence type="predicted"/>